<gene>
    <name evidence="1" type="ORF">FMUND_933</name>
</gene>
<accession>A0A8H6DPI8</accession>
<dbReference type="OrthoDB" id="3521506at2759"/>
<reference evidence="1 2" key="1">
    <citation type="submission" date="2020-05" db="EMBL/GenBank/DDBJ databases">
        <title>Identification and distribution of gene clusters putatively required for synthesis of sphingolipid metabolism inhibitors in phylogenetically diverse species of the filamentous fungus Fusarium.</title>
        <authorList>
            <person name="Kim H.-S."/>
            <person name="Busman M."/>
            <person name="Brown D.W."/>
            <person name="Divon H."/>
            <person name="Uhlig S."/>
            <person name="Proctor R.H."/>
        </authorList>
    </citation>
    <scope>NUCLEOTIDE SEQUENCE [LARGE SCALE GENOMIC DNA]</scope>
    <source>
        <strain evidence="1 2">NRRL 66235</strain>
    </source>
</reference>
<sequence>MGKASKELKQFINEIPDSCLNALPDNAGTIRKTTDFRLDMQGMTTDGKHNIQVQVTISTLKKVAPKTVAGPALVPSDGSWTPADIRADLLAKILI</sequence>
<protein>
    <submittedName>
        <fullName evidence="1">Uncharacterized protein</fullName>
    </submittedName>
</protein>
<name>A0A8H6DPI8_9HYPO</name>
<organism evidence="1 2">
    <name type="scientific">Fusarium mundagurra</name>
    <dbReference type="NCBI Taxonomy" id="1567541"/>
    <lineage>
        <taxon>Eukaryota</taxon>
        <taxon>Fungi</taxon>
        <taxon>Dikarya</taxon>
        <taxon>Ascomycota</taxon>
        <taxon>Pezizomycotina</taxon>
        <taxon>Sordariomycetes</taxon>
        <taxon>Hypocreomycetidae</taxon>
        <taxon>Hypocreales</taxon>
        <taxon>Nectriaceae</taxon>
        <taxon>Fusarium</taxon>
        <taxon>Fusarium fujikuroi species complex</taxon>
    </lineage>
</organism>
<dbReference type="EMBL" id="JAAOAN010000037">
    <property type="protein sequence ID" value="KAF5724335.1"/>
    <property type="molecule type" value="Genomic_DNA"/>
</dbReference>
<comment type="caution">
    <text evidence="1">The sequence shown here is derived from an EMBL/GenBank/DDBJ whole genome shotgun (WGS) entry which is preliminary data.</text>
</comment>
<evidence type="ECO:0000313" key="2">
    <source>
        <dbReference type="Proteomes" id="UP000544331"/>
    </source>
</evidence>
<keyword evidence="2" id="KW-1185">Reference proteome</keyword>
<proteinExistence type="predicted"/>
<evidence type="ECO:0000313" key="1">
    <source>
        <dbReference type="EMBL" id="KAF5724335.1"/>
    </source>
</evidence>
<dbReference type="Proteomes" id="UP000544331">
    <property type="component" value="Unassembled WGS sequence"/>
</dbReference>
<dbReference type="AlphaFoldDB" id="A0A8H6DPI8"/>